<dbReference type="InterPro" id="IPR019425">
    <property type="entry name" value="7TM_GPCR_serpentine_rcpt_Srt"/>
</dbReference>
<organism evidence="2 3">
    <name type="scientific">Acrobeloides nanus</name>
    <dbReference type="NCBI Taxonomy" id="290746"/>
    <lineage>
        <taxon>Eukaryota</taxon>
        <taxon>Metazoa</taxon>
        <taxon>Ecdysozoa</taxon>
        <taxon>Nematoda</taxon>
        <taxon>Chromadorea</taxon>
        <taxon>Rhabditida</taxon>
        <taxon>Tylenchina</taxon>
        <taxon>Cephalobomorpha</taxon>
        <taxon>Cephaloboidea</taxon>
        <taxon>Cephalobidae</taxon>
        <taxon>Acrobeloides</taxon>
    </lineage>
</organism>
<accession>A0A914E3G3</accession>
<keyword evidence="1" id="KW-0472">Membrane</keyword>
<feature type="transmembrane region" description="Helical" evidence="1">
    <location>
        <begin position="29"/>
        <end position="47"/>
    </location>
</feature>
<evidence type="ECO:0000313" key="2">
    <source>
        <dbReference type="Proteomes" id="UP000887540"/>
    </source>
</evidence>
<sequence>MMALALNRICEITWRTGADMFFRRNRVHFWILLSILNGIVAALFTPLSDYSTRYLTYAHDYFAGTQGLGGSDVMTINSAAICLESLAATLFFYITFTFFNPPDEVVILGQLIWIMEHGMRLKL</sequence>
<evidence type="ECO:0000256" key="1">
    <source>
        <dbReference type="SAM" id="Phobius"/>
    </source>
</evidence>
<keyword evidence="1" id="KW-0812">Transmembrane</keyword>
<name>A0A914E3G3_9BILA</name>
<protein>
    <submittedName>
        <fullName evidence="3">Uncharacterized protein</fullName>
    </submittedName>
</protein>
<dbReference type="Proteomes" id="UP000887540">
    <property type="component" value="Unplaced"/>
</dbReference>
<evidence type="ECO:0000313" key="3">
    <source>
        <dbReference type="WBParaSite" id="ACRNAN_scaffold5387.g30621.t1"/>
    </source>
</evidence>
<keyword evidence="2" id="KW-1185">Reference proteome</keyword>
<dbReference type="Pfam" id="PF10321">
    <property type="entry name" value="7TM_GPCR_Srt"/>
    <property type="match status" value="1"/>
</dbReference>
<proteinExistence type="predicted"/>
<dbReference type="AlphaFoldDB" id="A0A914E3G3"/>
<feature type="transmembrane region" description="Helical" evidence="1">
    <location>
        <begin position="78"/>
        <end position="99"/>
    </location>
</feature>
<reference evidence="3" key="1">
    <citation type="submission" date="2022-11" db="UniProtKB">
        <authorList>
            <consortium name="WormBaseParasite"/>
        </authorList>
    </citation>
    <scope>IDENTIFICATION</scope>
</reference>
<dbReference type="WBParaSite" id="ACRNAN_scaffold5387.g30621.t1">
    <property type="protein sequence ID" value="ACRNAN_scaffold5387.g30621.t1"/>
    <property type="gene ID" value="ACRNAN_scaffold5387.g30621"/>
</dbReference>
<keyword evidence="1" id="KW-1133">Transmembrane helix</keyword>